<feature type="transmembrane region" description="Helical" evidence="1">
    <location>
        <begin position="65"/>
        <end position="89"/>
    </location>
</feature>
<keyword evidence="1" id="KW-1133">Transmembrane helix</keyword>
<dbReference type="InterPro" id="IPR048136">
    <property type="entry name" value="STM3941-like"/>
</dbReference>
<dbReference type="KEGG" id="falb:HYN59_06085"/>
<protein>
    <submittedName>
        <fullName evidence="2">Uncharacterized protein</fullName>
    </submittedName>
</protein>
<keyword evidence="1" id="KW-0472">Membrane</keyword>
<sequence>MKNLNFIESAAHNRERQNKSLRNMMVLVLVCAIPAAISRLFFWGYTHKAMVTSWRYRHVSYITDVGWPATVYGYGSFFAIAFALFYIFIRYRYNPKQPSFGVTEDGIFINQQMLRNAFVPWSNIQKAELLGPEASPFMRLTFKDYKALIKGQPFLLKSIAKANLKDGPVMSITKGDTVGDIRKMYEIINEKGFNRSNTEPHTMLSFTDKYGDNLKISANQK</sequence>
<dbReference type="OrthoDB" id="1366114at2"/>
<dbReference type="Proteomes" id="UP000244929">
    <property type="component" value="Chromosome"/>
</dbReference>
<dbReference type="RefSeq" id="WP_108777421.1">
    <property type="nucleotide sequence ID" value="NZ_CP029186.1"/>
</dbReference>
<proteinExistence type="predicted"/>
<keyword evidence="1" id="KW-0812">Transmembrane</keyword>
<evidence type="ECO:0000313" key="3">
    <source>
        <dbReference type="Proteomes" id="UP000244929"/>
    </source>
</evidence>
<organism evidence="2 3">
    <name type="scientific">Flavobacterium album</name>
    <dbReference type="NCBI Taxonomy" id="2175091"/>
    <lineage>
        <taxon>Bacteria</taxon>
        <taxon>Pseudomonadati</taxon>
        <taxon>Bacteroidota</taxon>
        <taxon>Flavobacteriia</taxon>
        <taxon>Flavobacteriales</taxon>
        <taxon>Flavobacteriaceae</taxon>
        <taxon>Flavobacterium</taxon>
    </lineage>
</organism>
<evidence type="ECO:0000313" key="2">
    <source>
        <dbReference type="EMBL" id="AWH84715.1"/>
    </source>
</evidence>
<feature type="transmembrane region" description="Helical" evidence="1">
    <location>
        <begin position="21"/>
        <end position="45"/>
    </location>
</feature>
<dbReference type="EMBL" id="CP029186">
    <property type="protein sequence ID" value="AWH84715.1"/>
    <property type="molecule type" value="Genomic_DNA"/>
</dbReference>
<dbReference type="AlphaFoldDB" id="A0A2S1QWE7"/>
<gene>
    <name evidence="2" type="ORF">HYN59_06085</name>
</gene>
<name>A0A2S1QWE7_9FLAO</name>
<dbReference type="NCBIfam" id="NF041635">
    <property type="entry name" value="STM3941_fam"/>
    <property type="match status" value="1"/>
</dbReference>
<accession>A0A2S1QWE7</accession>
<reference evidence="2 3" key="1">
    <citation type="submission" date="2018-04" db="EMBL/GenBank/DDBJ databases">
        <title>Genome sequencing of Flavobacterium sp. HYN0059.</title>
        <authorList>
            <person name="Yi H."/>
            <person name="Baek C."/>
        </authorList>
    </citation>
    <scope>NUCLEOTIDE SEQUENCE [LARGE SCALE GENOMIC DNA]</scope>
    <source>
        <strain evidence="2 3">HYN0059</strain>
    </source>
</reference>
<evidence type="ECO:0000256" key="1">
    <source>
        <dbReference type="SAM" id="Phobius"/>
    </source>
</evidence>
<keyword evidence="3" id="KW-1185">Reference proteome</keyword>